<evidence type="ECO:0000256" key="3">
    <source>
        <dbReference type="ARBA" id="ARBA00022989"/>
    </source>
</evidence>
<comment type="caution">
    <text evidence="6">The sequence shown here is derived from an EMBL/GenBank/DDBJ whole genome shotgun (WGS) entry which is preliminary data.</text>
</comment>
<dbReference type="InterPro" id="IPR032808">
    <property type="entry name" value="DoxX"/>
</dbReference>
<evidence type="ECO:0000256" key="4">
    <source>
        <dbReference type="ARBA" id="ARBA00023136"/>
    </source>
</evidence>
<organism evidence="6 7">
    <name type="scientific">Prauserella shujinwangii</name>
    <dbReference type="NCBI Taxonomy" id="1453103"/>
    <lineage>
        <taxon>Bacteria</taxon>
        <taxon>Bacillati</taxon>
        <taxon>Actinomycetota</taxon>
        <taxon>Actinomycetes</taxon>
        <taxon>Pseudonocardiales</taxon>
        <taxon>Pseudonocardiaceae</taxon>
        <taxon>Prauserella</taxon>
    </lineage>
</organism>
<evidence type="ECO:0000256" key="2">
    <source>
        <dbReference type="ARBA" id="ARBA00022692"/>
    </source>
</evidence>
<protein>
    <submittedName>
        <fullName evidence="6">DoxX-like protein</fullName>
    </submittedName>
</protein>
<evidence type="ECO:0000313" key="7">
    <source>
        <dbReference type="Proteomes" id="UP000238362"/>
    </source>
</evidence>
<dbReference type="Pfam" id="PF13564">
    <property type="entry name" value="DoxX_2"/>
    <property type="match status" value="1"/>
</dbReference>
<evidence type="ECO:0000313" key="6">
    <source>
        <dbReference type="EMBL" id="PRX50955.1"/>
    </source>
</evidence>
<evidence type="ECO:0000256" key="1">
    <source>
        <dbReference type="ARBA" id="ARBA00004141"/>
    </source>
</evidence>
<proteinExistence type="predicted"/>
<evidence type="ECO:0000256" key="5">
    <source>
        <dbReference type="SAM" id="Phobius"/>
    </source>
</evidence>
<reference evidence="6 7" key="1">
    <citation type="submission" date="2018-03" db="EMBL/GenBank/DDBJ databases">
        <title>Genomic Encyclopedia of Type Strains, Phase III (KMG-III): the genomes of soil and plant-associated and newly described type strains.</title>
        <authorList>
            <person name="Whitman W."/>
        </authorList>
    </citation>
    <scope>NUCLEOTIDE SEQUENCE [LARGE SCALE GENOMIC DNA]</scope>
    <source>
        <strain evidence="6 7">CGMCC 4.7125</strain>
    </source>
</reference>
<dbReference type="AlphaFoldDB" id="A0A2T0M2H3"/>
<name>A0A2T0M2H3_9PSEU</name>
<feature type="transmembrane region" description="Helical" evidence="5">
    <location>
        <begin position="98"/>
        <end position="117"/>
    </location>
</feature>
<dbReference type="Proteomes" id="UP000238362">
    <property type="component" value="Unassembled WGS sequence"/>
</dbReference>
<comment type="subcellular location">
    <subcellularLocation>
        <location evidence="1">Membrane</location>
        <topology evidence="1">Multi-pass membrane protein</topology>
    </subcellularLocation>
</comment>
<keyword evidence="7" id="KW-1185">Reference proteome</keyword>
<feature type="transmembrane region" description="Helical" evidence="5">
    <location>
        <begin position="72"/>
        <end position="92"/>
    </location>
</feature>
<dbReference type="EMBL" id="PVNH01000001">
    <property type="protein sequence ID" value="PRX50955.1"/>
    <property type="molecule type" value="Genomic_DNA"/>
</dbReference>
<keyword evidence="3 5" id="KW-1133">Transmembrane helix</keyword>
<keyword evidence="2 5" id="KW-0812">Transmembrane</keyword>
<gene>
    <name evidence="6" type="ORF">B0I33_101107</name>
</gene>
<sequence>MFRVFTAYVVVVVVAAAANVAAAVADFVRAEWILANMTRYGIPHRWIHPLGAAKAAGAAGLLAGLAYPPIGIAAAAALLGYFVGAVGTVVRARCYGDLRYPGAFLVLAVAALALRLAA</sequence>
<accession>A0A2T0M2H3</accession>
<dbReference type="GO" id="GO:0016020">
    <property type="term" value="C:membrane"/>
    <property type="evidence" value="ECO:0007669"/>
    <property type="project" value="UniProtKB-SubCell"/>
</dbReference>
<keyword evidence="4 5" id="KW-0472">Membrane</keyword>